<evidence type="ECO:0000313" key="3">
    <source>
        <dbReference type="Proteomes" id="UP001271007"/>
    </source>
</evidence>
<evidence type="ECO:0000313" key="2">
    <source>
        <dbReference type="EMBL" id="KAK3051263.1"/>
    </source>
</evidence>
<dbReference type="EMBL" id="JAWDJX010000027">
    <property type="protein sequence ID" value="KAK3051263.1"/>
    <property type="molecule type" value="Genomic_DNA"/>
</dbReference>
<dbReference type="GO" id="GO:0005739">
    <property type="term" value="C:mitochondrion"/>
    <property type="evidence" value="ECO:0007669"/>
    <property type="project" value="TreeGrafter"/>
</dbReference>
<dbReference type="PANTHER" id="PTHR37845">
    <property type="entry name" value="SEQUENCE ORPHAN"/>
    <property type="match status" value="1"/>
</dbReference>
<feature type="compositionally biased region" description="Basic and acidic residues" evidence="1">
    <location>
        <begin position="16"/>
        <end position="26"/>
    </location>
</feature>
<evidence type="ECO:0008006" key="4">
    <source>
        <dbReference type="Google" id="ProtNLM"/>
    </source>
</evidence>
<name>A0AAJ0G6W3_9PEZI</name>
<gene>
    <name evidence="2" type="ORF">LTR09_007659</name>
</gene>
<keyword evidence="3" id="KW-1185">Reference proteome</keyword>
<dbReference type="AlphaFoldDB" id="A0AAJ0G6W3"/>
<protein>
    <recommendedName>
        <fullName evidence="4">Sequence orphan</fullName>
    </recommendedName>
</protein>
<sequence>MAAGAGDQHVVPSGSKVEELVEDGKPQHKVQRVQTPALDTKESGGVIGRVGLKKKDGEKGTGKKEWNTKNLGSRLATDGMCAAAAGGLVAPLITVIDKYGILDPAIVENASGKRPMYESFKASLGKLLTRPDQFLVSKPFRLIFMLYGGTYLTANLLDTFKSTSAGRSASSTTTGTSKFLATSAANVSLCLYKDSQFTKMFGTVSPRPIPSVSYALFAIRDSLTVFASFNLPPIIAPSLPMSEAAEQVISRASAAQFLAPAAIQLVSTPLHLMGLDLYNRNGGTPLMDRLAKVRLDWLKSSIARMCRIVPAFGFGGVVNNGLRRKFMGQLE</sequence>
<accession>A0AAJ0G6W3</accession>
<proteinExistence type="predicted"/>
<dbReference type="InterPro" id="IPR038781">
    <property type="entry name" value="C365.16-ike"/>
</dbReference>
<dbReference type="Proteomes" id="UP001271007">
    <property type="component" value="Unassembled WGS sequence"/>
</dbReference>
<comment type="caution">
    <text evidence="2">The sequence shown here is derived from an EMBL/GenBank/DDBJ whole genome shotgun (WGS) entry which is preliminary data.</text>
</comment>
<organism evidence="2 3">
    <name type="scientific">Extremus antarcticus</name>
    <dbReference type="NCBI Taxonomy" id="702011"/>
    <lineage>
        <taxon>Eukaryota</taxon>
        <taxon>Fungi</taxon>
        <taxon>Dikarya</taxon>
        <taxon>Ascomycota</taxon>
        <taxon>Pezizomycotina</taxon>
        <taxon>Dothideomycetes</taxon>
        <taxon>Dothideomycetidae</taxon>
        <taxon>Mycosphaerellales</taxon>
        <taxon>Extremaceae</taxon>
        <taxon>Extremus</taxon>
    </lineage>
</organism>
<feature type="region of interest" description="Disordered" evidence="1">
    <location>
        <begin position="1"/>
        <end position="38"/>
    </location>
</feature>
<reference evidence="2" key="1">
    <citation type="submission" date="2023-04" db="EMBL/GenBank/DDBJ databases">
        <title>Black Yeasts Isolated from many extreme environments.</title>
        <authorList>
            <person name="Coleine C."/>
            <person name="Stajich J.E."/>
            <person name="Selbmann L."/>
        </authorList>
    </citation>
    <scope>NUCLEOTIDE SEQUENCE</scope>
    <source>
        <strain evidence="2">CCFEE 5312</strain>
    </source>
</reference>
<dbReference type="PANTHER" id="PTHR37845:SF1">
    <property type="entry name" value="SEQUENCE ORPHAN"/>
    <property type="match status" value="1"/>
</dbReference>
<evidence type="ECO:0000256" key="1">
    <source>
        <dbReference type="SAM" id="MobiDB-lite"/>
    </source>
</evidence>